<dbReference type="Gene3D" id="2.30.30.940">
    <property type="match status" value="1"/>
</dbReference>
<dbReference type="Gene3D" id="3.40.50.300">
    <property type="entry name" value="P-loop containing nucleotide triphosphate hydrolases"/>
    <property type="match status" value="2"/>
</dbReference>
<dbReference type="GO" id="GO:0006310">
    <property type="term" value="P:DNA recombination"/>
    <property type="evidence" value="ECO:0007669"/>
    <property type="project" value="InterPro"/>
</dbReference>
<feature type="domain" description="AAA+ ATPase" evidence="3">
    <location>
        <begin position="337"/>
        <end position="477"/>
    </location>
</feature>
<dbReference type="GO" id="GO:0003677">
    <property type="term" value="F:DNA binding"/>
    <property type="evidence" value="ECO:0007669"/>
    <property type="project" value="InterPro"/>
</dbReference>
<dbReference type="InterPro" id="IPR029493">
    <property type="entry name" value="RecD2-like_HHH"/>
</dbReference>
<dbReference type="Pfam" id="PF13538">
    <property type="entry name" value="UvrD_C_2"/>
    <property type="match status" value="1"/>
</dbReference>
<proteinExistence type="inferred from homology"/>
<reference evidence="4 5" key="1">
    <citation type="submission" date="2017-09" db="EMBL/GenBank/DDBJ databases">
        <title>Depth-based differentiation of microbial function through sediment-hosted aquifers and enrichment of novel symbionts in the deep terrestrial subsurface.</title>
        <authorList>
            <person name="Probst A.J."/>
            <person name="Ladd B."/>
            <person name="Jarett J.K."/>
            <person name="Geller-Mcgrath D.E."/>
            <person name="Sieber C.M."/>
            <person name="Emerson J.B."/>
            <person name="Anantharaman K."/>
            <person name="Thomas B.C."/>
            <person name="Malmstrom R."/>
            <person name="Stieglmeier M."/>
            <person name="Klingl A."/>
            <person name="Woyke T."/>
            <person name="Ryan C.M."/>
            <person name="Banfield J.F."/>
        </authorList>
    </citation>
    <scope>NUCLEOTIDE SEQUENCE [LARGE SCALE GENOMIC DNA]</scope>
    <source>
        <strain evidence="4">CG17_big_fil_post_rev_8_21_14_2_50_48_46</strain>
    </source>
</reference>
<dbReference type="InterPro" id="IPR027417">
    <property type="entry name" value="P-loop_NTPase"/>
</dbReference>
<gene>
    <name evidence="4" type="ORF">COW36_00940</name>
</gene>
<organism evidence="4 5">
    <name type="scientific">bacterium (Candidatus Blackallbacteria) CG17_big_fil_post_rev_8_21_14_2_50_48_46</name>
    <dbReference type="NCBI Taxonomy" id="2014261"/>
    <lineage>
        <taxon>Bacteria</taxon>
        <taxon>Candidatus Blackallbacteria</taxon>
    </lineage>
</organism>
<dbReference type="CDD" id="cd18809">
    <property type="entry name" value="SF1_C_RecD"/>
    <property type="match status" value="1"/>
</dbReference>
<comment type="caution">
    <text evidence="4">The sequence shown here is derived from an EMBL/GenBank/DDBJ whole genome shotgun (WGS) entry which is preliminary data.</text>
</comment>
<dbReference type="Pfam" id="PF14490">
    <property type="entry name" value="HHH_RecD2"/>
    <property type="match status" value="1"/>
</dbReference>
<dbReference type="InterPro" id="IPR003593">
    <property type="entry name" value="AAA+_ATPase"/>
</dbReference>
<dbReference type="InterPro" id="IPR050534">
    <property type="entry name" value="Coronavir_polyprotein_1ab"/>
</dbReference>
<dbReference type="GO" id="GO:0005524">
    <property type="term" value="F:ATP binding"/>
    <property type="evidence" value="ECO:0007669"/>
    <property type="project" value="UniProtKB-KW"/>
</dbReference>
<dbReference type="EMBL" id="PFFQ01000004">
    <property type="protein sequence ID" value="PIW19434.1"/>
    <property type="molecule type" value="Genomic_DNA"/>
</dbReference>
<name>A0A2M7GB80_9BACT</name>
<dbReference type="GO" id="GO:0043139">
    <property type="term" value="F:5'-3' DNA helicase activity"/>
    <property type="evidence" value="ECO:0007669"/>
    <property type="project" value="InterPro"/>
</dbReference>
<dbReference type="SUPFAM" id="SSF47781">
    <property type="entry name" value="RuvA domain 2-like"/>
    <property type="match status" value="1"/>
</dbReference>
<keyword evidence="2" id="KW-0067">ATP-binding</keyword>
<keyword evidence="1" id="KW-0547">Nucleotide-binding</keyword>
<evidence type="ECO:0000256" key="1">
    <source>
        <dbReference type="ARBA" id="ARBA00022741"/>
    </source>
</evidence>
<dbReference type="NCBIfam" id="TIGR01448">
    <property type="entry name" value="recD_rel"/>
    <property type="match status" value="1"/>
</dbReference>
<dbReference type="CDD" id="cd17933">
    <property type="entry name" value="DEXSc_RecD-like"/>
    <property type="match status" value="1"/>
</dbReference>
<dbReference type="Proteomes" id="UP000231019">
    <property type="component" value="Unassembled WGS sequence"/>
</dbReference>
<dbReference type="GO" id="GO:0017116">
    <property type="term" value="F:single-stranded DNA helicase activity"/>
    <property type="evidence" value="ECO:0007669"/>
    <property type="project" value="TreeGrafter"/>
</dbReference>
<dbReference type="InterPro" id="IPR041451">
    <property type="entry name" value="RecD2_SH13"/>
</dbReference>
<dbReference type="Pfam" id="PF14520">
    <property type="entry name" value="HHH_5"/>
    <property type="match status" value="1"/>
</dbReference>
<dbReference type="Pfam" id="PF23139">
    <property type="entry name" value="OB_YrrC"/>
    <property type="match status" value="1"/>
</dbReference>
<evidence type="ECO:0000313" key="4">
    <source>
        <dbReference type="EMBL" id="PIW19434.1"/>
    </source>
</evidence>
<keyword evidence="4" id="KW-0347">Helicase</keyword>
<dbReference type="Pfam" id="PF18335">
    <property type="entry name" value="SH3_13"/>
    <property type="match status" value="1"/>
</dbReference>
<keyword evidence="4" id="KW-0378">Hydrolase</keyword>
<protein>
    <submittedName>
        <fullName evidence="4">ATP-dependent RecD-like DNA helicase</fullName>
    </submittedName>
</protein>
<dbReference type="InterPro" id="IPR055446">
    <property type="entry name" value="RecD2_N_OB"/>
</dbReference>
<sequence length="723" mass="80814">MEKQETLEGIIERVTFQAEETGYAVFKLKVPRSQDLATVVGNMPPLYAGESVRLFGIWGLHPKHGAQFKAFQIEKLMPATAVGLEKYLASGLIKGVGPVTAKRLVKAFGLEIIDVIETAPERLLEVSLIGPRKRDMIVRSWFEHREIQNVMVFLQEHGVSTTYAVKIYKKYGNEAIAIVQANPYRLAEEIWGIGFKTADKLAQELGHAPDSPFRLRAGLIYALQRATDEGHLYLPRSQLFENTAELLAIEPGLLPEILTELGQADQVILEGEPDNPAIYLASLWHAEAGVARRLKGLLAQSEPPDPQVLLQWLESFEKRQGMELAPEQREAVRQAASQKVFILTGGPGTGKTTVSKAIIGWFEAQNRKLLLASPTGRAAKRLNEVTGRPAKTLHRLLEFDPSRQAFKRDEHFPLEVDVLLLDEVSMIDLPLFHFLLKALPAEAHLILVGDSDQLPSVGPGAVLQHLLQSQVIPSVCLQQIFRQAQASLIVRNAHRVNQGYLPELLPPTGAHRSEDCFFIPAETPEEVLEQILDLVARRLPAAGFSAEEIQLLCPMNRGLIGAHRLNQELQAILNPATPQKSELTRGSRTLRLGDRVIQLRNNYDREVFNGDMGELVHFEPEDQLLRVRFPEGVVEYDFSDSDELALAYALSVHKSQGSEYPVVILPVSMQHYLMLQRNLIYTAMTRARRLLILVGQRKALALAVKNQGQNKRFSHLADRLEQA</sequence>
<evidence type="ECO:0000259" key="3">
    <source>
        <dbReference type="SMART" id="SM00382"/>
    </source>
</evidence>
<accession>A0A2M7GB80</accession>
<dbReference type="GO" id="GO:0009338">
    <property type="term" value="C:exodeoxyribonuclease V complex"/>
    <property type="evidence" value="ECO:0007669"/>
    <property type="project" value="TreeGrafter"/>
</dbReference>
<evidence type="ECO:0000313" key="5">
    <source>
        <dbReference type="Proteomes" id="UP000231019"/>
    </source>
</evidence>
<evidence type="ECO:0000256" key="2">
    <source>
        <dbReference type="ARBA" id="ARBA00022840"/>
    </source>
</evidence>
<dbReference type="Gene3D" id="1.10.150.20">
    <property type="entry name" value="5' to 3' exonuclease, C-terminal subdomain"/>
    <property type="match status" value="1"/>
</dbReference>
<dbReference type="PANTHER" id="PTHR43788">
    <property type="entry name" value="DNA2/NAM7 HELICASE FAMILY MEMBER"/>
    <property type="match status" value="1"/>
</dbReference>
<dbReference type="Pfam" id="PF13245">
    <property type="entry name" value="AAA_19"/>
    <property type="match status" value="1"/>
</dbReference>
<dbReference type="InterPro" id="IPR027785">
    <property type="entry name" value="UvrD-like_helicase_C"/>
</dbReference>
<dbReference type="SUPFAM" id="SSF52540">
    <property type="entry name" value="P-loop containing nucleoside triphosphate hydrolases"/>
    <property type="match status" value="1"/>
</dbReference>
<dbReference type="HAMAP" id="MF_01488">
    <property type="entry name" value="RecD2"/>
    <property type="match status" value="1"/>
</dbReference>
<dbReference type="InterPro" id="IPR010994">
    <property type="entry name" value="RuvA_2-like"/>
</dbReference>
<dbReference type="SMART" id="SM00382">
    <property type="entry name" value="AAA"/>
    <property type="match status" value="1"/>
</dbReference>
<dbReference type="InterPro" id="IPR006345">
    <property type="entry name" value="RecD2"/>
</dbReference>
<dbReference type="PANTHER" id="PTHR43788:SF6">
    <property type="entry name" value="DNA HELICASE B"/>
    <property type="match status" value="1"/>
</dbReference>
<dbReference type="Gene3D" id="1.10.10.2220">
    <property type="match status" value="1"/>
</dbReference>
<dbReference type="AlphaFoldDB" id="A0A2M7GB80"/>